<reference evidence="1" key="2">
    <citation type="submission" date="2023-06" db="EMBL/GenBank/DDBJ databases">
        <authorList>
            <person name="Swenson N.G."/>
            <person name="Wegrzyn J.L."/>
            <person name="Mcevoy S.L."/>
        </authorList>
    </citation>
    <scope>NUCLEOTIDE SEQUENCE</scope>
    <source>
        <strain evidence="1">NS2018</strain>
        <tissue evidence="1">Leaf</tissue>
    </source>
</reference>
<comment type="caution">
    <text evidence="1">The sequence shown here is derived from an EMBL/GenBank/DDBJ whole genome shotgun (WGS) entry which is preliminary data.</text>
</comment>
<sequence length="164" mass="18894">MVAMVSDWSHFEVEEHGVKALQADRELRRNVAGDSFDRRSKYRRWSAHQRIRSPPPSHSVQEKLVDCFDVVKNVEENDKIEYSIFENFIQPMTEAFDLGVVMEVHSEPTNQVGEGINTIEVQLEELTIENIVFEDFVLMSHVLVCPIVSTLCFGFENVKNKGHD</sequence>
<accession>A0AA39RH12</accession>
<gene>
    <name evidence="1" type="ORF">LWI29_012286</name>
</gene>
<organism evidence="1 2">
    <name type="scientific">Acer saccharum</name>
    <name type="common">Sugar maple</name>
    <dbReference type="NCBI Taxonomy" id="4024"/>
    <lineage>
        <taxon>Eukaryota</taxon>
        <taxon>Viridiplantae</taxon>
        <taxon>Streptophyta</taxon>
        <taxon>Embryophyta</taxon>
        <taxon>Tracheophyta</taxon>
        <taxon>Spermatophyta</taxon>
        <taxon>Magnoliopsida</taxon>
        <taxon>eudicotyledons</taxon>
        <taxon>Gunneridae</taxon>
        <taxon>Pentapetalae</taxon>
        <taxon>rosids</taxon>
        <taxon>malvids</taxon>
        <taxon>Sapindales</taxon>
        <taxon>Sapindaceae</taxon>
        <taxon>Hippocastanoideae</taxon>
        <taxon>Acereae</taxon>
        <taxon>Acer</taxon>
    </lineage>
</organism>
<name>A0AA39RH12_ACESA</name>
<evidence type="ECO:0000313" key="2">
    <source>
        <dbReference type="Proteomes" id="UP001168877"/>
    </source>
</evidence>
<reference evidence="1" key="1">
    <citation type="journal article" date="2022" name="Plant J.">
        <title>Strategies of tolerance reflected in two North American maple genomes.</title>
        <authorList>
            <person name="McEvoy S.L."/>
            <person name="Sezen U.U."/>
            <person name="Trouern-Trend A."/>
            <person name="McMahon S.M."/>
            <person name="Schaberg P.G."/>
            <person name="Yang J."/>
            <person name="Wegrzyn J.L."/>
            <person name="Swenson N.G."/>
        </authorList>
    </citation>
    <scope>NUCLEOTIDE SEQUENCE</scope>
    <source>
        <strain evidence="1">NS2018</strain>
    </source>
</reference>
<dbReference type="Proteomes" id="UP001168877">
    <property type="component" value="Unassembled WGS sequence"/>
</dbReference>
<dbReference type="AlphaFoldDB" id="A0AA39RH12"/>
<proteinExistence type="predicted"/>
<dbReference type="EMBL" id="JAUESC010000387">
    <property type="protein sequence ID" value="KAK0573706.1"/>
    <property type="molecule type" value="Genomic_DNA"/>
</dbReference>
<keyword evidence="2" id="KW-1185">Reference proteome</keyword>
<protein>
    <submittedName>
        <fullName evidence="1">Uncharacterized protein</fullName>
    </submittedName>
</protein>
<evidence type="ECO:0000313" key="1">
    <source>
        <dbReference type="EMBL" id="KAK0573706.1"/>
    </source>
</evidence>